<dbReference type="Gene3D" id="3.40.630.30">
    <property type="match status" value="1"/>
</dbReference>
<feature type="domain" description="N-acetyltransferase" evidence="3">
    <location>
        <begin position="3"/>
        <end position="174"/>
    </location>
</feature>
<dbReference type="SUPFAM" id="SSF55729">
    <property type="entry name" value="Acyl-CoA N-acyltransferases (Nat)"/>
    <property type="match status" value="1"/>
</dbReference>
<dbReference type="InterPro" id="IPR050832">
    <property type="entry name" value="Bact_Acetyltransf"/>
</dbReference>
<gene>
    <name evidence="4" type="primary">PLESTB003605</name>
    <name evidence="4" type="ORF">PLESTB_001904500</name>
</gene>
<dbReference type="EMBL" id="BRXU01000066">
    <property type="protein sequence ID" value="GLC62482.1"/>
    <property type="molecule type" value="Genomic_DNA"/>
</dbReference>
<dbReference type="PROSITE" id="PS51186">
    <property type="entry name" value="GNAT"/>
    <property type="match status" value="1"/>
</dbReference>
<evidence type="ECO:0000313" key="4">
    <source>
        <dbReference type="EMBL" id="GLC62482.1"/>
    </source>
</evidence>
<comment type="caution">
    <text evidence="4">The sequence shown here is derived from an EMBL/GenBank/DDBJ whole genome shotgun (WGS) entry which is preliminary data.</text>
</comment>
<proteinExistence type="predicted"/>
<dbReference type="InterPro" id="IPR016181">
    <property type="entry name" value="Acyl_CoA_acyltransferase"/>
</dbReference>
<evidence type="ECO:0000256" key="2">
    <source>
        <dbReference type="ARBA" id="ARBA00023315"/>
    </source>
</evidence>
<sequence length="175" mass="19206">MEGMIRLTVPDDAPALLTLQQRLDHQSSFMLFEPGERDPDPGRLRHRLAGQGNRGSFDLVAEAPHGPSGGPAELVGWLSVAVTPYRRVAHVGSLALGVDAAHASRGLGSALLESSRAEAARRGLRRLELTVMADNLRALNLYLRHGYQVEGLRRGSLVRQDRCIDEYLMAQLLKH</sequence>
<evidence type="ECO:0000256" key="1">
    <source>
        <dbReference type="ARBA" id="ARBA00022679"/>
    </source>
</evidence>
<accession>A0A9W6C2S6</accession>
<dbReference type="Pfam" id="PF00583">
    <property type="entry name" value="Acetyltransf_1"/>
    <property type="match status" value="1"/>
</dbReference>
<evidence type="ECO:0000259" key="3">
    <source>
        <dbReference type="PROSITE" id="PS51186"/>
    </source>
</evidence>
<dbReference type="InterPro" id="IPR000182">
    <property type="entry name" value="GNAT_dom"/>
</dbReference>
<dbReference type="CDD" id="cd04301">
    <property type="entry name" value="NAT_SF"/>
    <property type="match status" value="1"/>
</dbReference>
<keyword evidence="2" id="KW-0012">Acyltransferase</keyword>
<evidence type="ECO:0000313" key="5">
    <source>
        <dbReference type="Proteomes" id="UP001165080"/>
    </source>
</evidence>
<organism evidence="4 5">
    <name type="scientific">Pleodorina starrii</name>
    <dbReference type="NCBI Taxonomy" id="330485"/>
    <lineage>
        <taxon>Eukaryota</taxon>
        <taxon>Viridiplantae</taxon>
        <taxon>Chlorophyta</taxon>
        <taxon>core chlorophytes</taxon>
        <taxon>Chlorophyceae</taxon>
        <taxon>CS clade</taxon>
        <taxon>Chlamydomonadales</taxon>
        <taxon>Volvocaceae</taxon>
        <taxon>Pleodorina</taxon>
    </lineage>
</organism>
<keyword evidence="1" id="KW-0808">Transferase</keyword>
<keyword evidence="5" id="KW-1185">Reference proteome</keyword>
<dbReference type="GO" id="GO:0016747">
    <property type="term" value="F:acyltransferase activity, transferring groups other than amino-acyl groups"/>
    <property type="evidence" value="ECO:0007669"/>
    <property type="project" value="InterPro"/>
</dbReference>
<reference evidence="4 5" key="1">
    <citation type="journal article" date="2023" name="Commun. Biol.">
        <title>Reorganization of the ancestral sex-determining regions during the evolution of trioecy in Pleodorina starrii.</title>
        <authorList>
            <person name="Takahashi K."/>
            <person name="Suzuki S."/>
            <person name="Kawai-Toyooka H."/>
            <person name="Yamamoto K."/>
            <person name="Hamaji T."/>
            <person name="Ootsuki R."/>
            <person name="Yamaguchi H."/>
            <person name="Kawachi M."/>
            <person name="Higashiyama T."/>
            <person name="Nozaki H."/>
        </authorList>
    </citation>
    <scope>NUCLEOTIDE SEQUENCE [LARGE SCALE GENOMIC DNA]</scope>
    <source>
        <strain evidence="4 5">NIES-4479</strain>
    </source>
</reference>
<name>A0A9W6C2S6_9CHLO</name>
<dbReference type="AlphaFoldDB" id="A0A9W6C2S6"/>
<dbReference type="PANTHER" id="PTHR43877">
    <property type="entry name" value="AMINOALKYLPHOSPHONATE N-ACETYLTRANSFERASE-RELATED-RELATED"/>
    <property type="match status" value="1"/>
</dbReference>
<protein>
    <recommendedName>
        <fullName evidence="3">N-acetyltransferase domain-containing protein</fullName>
    </recommendedName>
</protein>
<dbReference type="Proteomes" id="UP001165080">
    <property type="component" value="Unassembled WGS sequence"/>
</dbReference>